<reference evidence="7 8" key="1">
    <citation type="submission" date="2020-08" db="EMBL/GenBank/DDBJ databases">
        <title>Plant Genome Project.</title>
        <authorList>
            <person name="Zhang R.-G."/>
        </authorList>
    </citation>
    <scope>NUCLEOTIDE SEQUENCE [LARGE SCALE GENOMIC DNA]</scope>
    <source>
        <tissue evidence="7">Rhizome</tissue>
    </source>
</reference>
<keyword evidence="2 5" id="KW-0677">Repeat</keyword>
<dbReference type="PANTHER" id="PTHR43572">
    <property type="entry name" value="CHAPERONE PROTEIN CLPD, CHLOROPLASTIC"/>
    <property type="match status" value="1"/>
</dbReference>
<dbReference type="InterPro" id="IPR004176">
    <property type="entry name" value="Clp_R_N"/>
</dbReference>
<feature type="domain" description="Clp R" evidence="6">
    <location>
        <begin position="8"/>
        <end position="172"/>
    </location>
</feature>
<dbReference type="InterPro" id="IPR051650">
    <property type="entry name" value="SL_signaling_regulator"/>
</dbReference>
<keyword evidence="3" id="KW-0805">Transcription regulation</keyword>
<dbReference type="Pfam" id="PF26587">
    <property type="entry name" value="AAA_lid_SMAX1"/>
    <property type="match status" value="1"/>
</dbReference>
<comment type="caution">
    <text evidence="7">The sequence shown here is derived from an EMBL/GenBank/DDBJ whole genome shotgun (WGS) entry which is preliminary data.</text>
</comment>
<comment type="similarity">
    <text evidence="1">Belongs to the ClpA/ClpB family.</text>
</comment>
<dbReference type="AlphaFoldDB" id="A0A8J5HB31"/>
<dbReference type="InterPro" id="IPR036628">
    <property type="entry name" value="Clp_N_dom_sf"/>
</dbReference>
<dbReference type="GO" id="GO:0016887">
    <property type="term" value="F:ATP hydrolysis activity"/>
    <property type="evidence" value="ECO:0007669"/>
    <property type="project" value="InterPro"/>
</dbReference>
<proteinExistence type="inferred from homology"/>
<organism evidence="7 8">
    <name type="scientific">Zingiber officinale</name>
    <name type="common">Ginger</name>
    <name type="synonym">Amomum zingiber</name>
    <dbReference type="NCBI Taxonomy" id="94328"/>
    <lineage>
        <taxon>Eukaryota</taxon>
        <taxon>Viridiplantae</taxon>
        <taxon>Streptophyta</taxon>
        <taxon>Embryophyta</taxon>
        <taxon>Tracheophyta</taxon>
        <taxon>Spermatophyta</taxon>
        <taxon>Magnoliopsida</taxon>
        <taxon>Liliopsida</taxon>
        <taxon>Zingiberales</taxon>
        <taxon>Zingiberaceae</taxon>
        <taxon>Zingiber</taxon>
    </lineage>
</organism>
<dbReference type="Gene3D" id="1.10.1780.10">
    <property type="entry name" value="Clp, N-terminal domain"/>
    <property type="match status" value="1"/>
</dbReference>
<keyword evidence="8" id="KW-1185">Reference proteome</keyword>
<evidence type="ECO:0000313" key="7">
    <source>
        <dbReference type="EMBL" id="KAG6517797.1"/>
    </source>
</evidence>
<name>A0A8J5HB31_ZINOF</name>
<protein>
    <recommendedName>
        <fullName evidence="6">Clp R domain-containing protein</fullName>
    </recommendedName>
</protein>
<dbReference type="Gene3D" id="3.40.50.300">
    <property type="entry name" value="P-loop containing nucleotide triphosphate hydrolases"/>
    <property type="match status" value="1"/>
</dbReference>
<dbReference type="InterPro" id="IPR003959">
    <property type="entry name" value="ATPase_AAA_core"/>
</dbReference>
<dbReference type="Proteomes" id="UP000734854">
    <property type="component" value="Unassembled WGS sequence"/>
</dbReference>
<dbReference type="InterPro" id="IPR027417">
    <property type="entry name" value="P-loop_NTPase"/>
</dbReference>
<dbReference type="Pfam" id="PF07724">
    <property type="entry name" value="AAA_2"/>
    <property type="match status" value="1"/>
</dbReference>
<keyword evidence="4" id="KW-0804">Transcription</keyword>
<evidence type="ECO:0000313" key="8">
    <source>
        <dbReference type="Proteomes" id="UP000734854"/>
    </source>
</evidence>
<dbReference type="PANTHER" id="PTHR43572:SF13">
    <property type="entry name" value="PROTEIN SUPPRESSOR OF MAX2 1"/>
    <property type="match status" value="1"/>
</dbReference>
<dbReference type="GO" id="GO:0005524">
    <property type="term" value="F:ATP binding"/>
    <property type="evidence" value="ECO:0007669"/>
    <property type="project" value="InterPro"/>
</dbReference>
<dbReference type="Pfam" id="PF23569">
    <property type="entry name" value="NBD_SMAX1"/>
    <property type="match status" value="1"/>
</dbReference>
<dbReference type="InterPro" id="IPR058680">
    <property type="entry name" value="NBD_SMAX1-like"/>
</dbReference>
<dbReference type="PROSITE" id="PS51903">
    <property type="entry name" value="CLP_R"/>
    <property type="match status" value="1"/>
</dbReference>
<dbReference type="SUPFAM" id="SSF81923">
    <property type="entry name" value="Double Clp-N motif"/>
    <property type="match status" value="1"/>
</dbReference>
<dbReference type="EMBL" id="JACMSC010000006">
    <property type="protein sequence ID" value="KAG6517797.1"/>
    <property type="molecule type" value="Genomic_DNA"/>
</dbReference>
<evidence type="ECO:0000256" key="4">
    <source>
        <dbReference type="ARBA" id="ARBA00023163"/>
    </source>
</evidence>
<dbReference type="SUPFAM" id="SSF52540">
    <property type="entry name" value="P-loop containing nucleoside triphosphate hydrolases"/>
    <property type="match status" value="1"/>
</dbReference>
<sequence>MRAELSTIQQMLTPEAASVLARSIVEAVQRKHGRITPLHVAAVLLAAPSGILRRSCLSSHPDSASHPLRCRALELCFSVALDRLPSDGGRDAAQPPMSNALKAALKRAQANQRRGCPEQPQQPAAPLLAVKVELDQLVVSILDDPQVSRVMREAGFSSTVVKAVVEQSLSSSSSNSSSTSSTITAAVLSTTTSPVSPVPPSPAHLYVNPRLFNGSGAAATASGEQPRTEEVKRVMSTLSRSKKRNPVLVSDIDPEAVIQDVIQKIESGAAPPPLHTAKVVSFGKDFSAAMASGVKSWIAAKIRELGSILESQLIGGHHGVVVDIGDLKWLVDSSVRPPTMTSSKINAQQTVSETAHTAVAEMATLLQSFRDRGRQIWLLGTATWTTYLRCQVYHPTMEDDWDLQAVQMAPSFQNFPRTCKQFPVTINSATNTGMCALCTEGYRHDITKGSHQPAPKVDENRALPPWLQLAKRCNESGTTDHVQHKETLLKKWQHICSRLHSKASPPSPLLLCSGNSPATSLVEISVKTDLVLGNSATCNPNEPKKVEFLNQKKTNFAGVSDIDAFKRLYKGLLDKVSWQPEVASAMAATVLRLKSESRRRGHSWLLYLGPDKIGKRKMATALSELVFGTPPVVVKLGGDAEEEGECTVSSCRGRTLMDRVVEAIRKNPFAVVLVEEFDRTNDVLVRGSIKRAMEQGRMVDSHGREISLGSAIFIVTSSWLPEELKRSHESLIECEKKILRAAARGRWLELSAEKTTSKRCVDWLRHGAPPTKLRRPLSLDLNLAMGMAEEADPGEGSSDVTVERDVSKERLDVKQLTSSVAAEMAELADGAVVFEPVDFSPMRRRAAEAISSIYAAVMGDNWSIRVDEEAADRVVGCAWIAGEKLDEWSERVLTPRFKELKGRLKTAEGAVAVRLSVMEGSEAAKASSSRSERDWTPAVSVAVKALPESVVHDLIILPGLCWTPVKEAFRYLHEKV</sequence>
<evidence type="ECO:0000256" key="1">
    <source>
        <dbReference type="ARBA" id="ARBA00008675"/>
    </source>
</evidence>
<evidence type="ECO:0000256" key="3">
    <source>
        <dbReference type="ARBA" id="ARBA00023015"/>
    </source>
</evidence>
<dbReference type="Pfam" id="PF02861">
    <property type="entry name" value="Clp_N"/>
    <property type="match status" value="1"/>
</dbReference>
<evidence type="ECO:0000259" key="6">
    <source>
        <dbReference type="PROSITE" id="PS51903"/>
    </source>
</evidence>
<dbReference type="InterPro" id="IPR058954">
    <property type="entry name" value="AAA_lid_SMAX1"/>
</dbReference>
<evidence type="ECO:0000256" key="2">
    <source>
        <dbReference type="ARBA" id="ARBA00022737"/>
    </source>
</evidence>
<evidence type="ECO:0000256" key="5">
    <source>
        <dbReference type="PROSITE-ProRule" id="PRU01251"/>
    </source>
</evidence>
<accession>A0A8J5HB31</accession>
<gene>
    <name evidence="7" type="ORF">ZIOFF_021196</name>
</gene>